<protein>
    <recommendedName>
        <fullName evidence="5">Methyltransferase</fullName>
    </recommendedName>
</protein>
<gene>
    <name evidence="3" type="ORF">A1355_03265</name>
</gene>
<organism evidence="3 4">
    <name type="scientific">Methylomonas koyamae</name>
    <dbReference type="NCBI Taxonomy" id="702114"/>
    <lineage>
        <taxon>Bacteria</taxon>
        <taxon>Pseudomonadati</taxon>
        <taxon>Pseudomonadota</taxon>
        <taxon>Gammaproteobacteria</taxon>
        <taxon>Methylococcales</taxon>
        <taxon>Methylococcaceae</taxon>
        <taxon>Methylomonas</taxon>
    </lineage>
</organism>
<comment type="caution">
    <text evidence="3">The sequence shown here is derived from an EMBL/GenBank/DDBJ whole genome shotgun (WGS) entry which is preliminary data.</text>
</comment>
<feature type="signal peptide" evidence="2">
    <location>
        <begin position="1"/>
        <end position="22"/>
    </location>
</feature>
<evidence type="ECO:0000313" key="3">
    <source>
        <dbReference type="EMBL" id="OAI19979.1"/>
    </source>
</evidence>
<feature type="chain" id="PRO_5008069464" description="Methyltransferase" evidence="2">
    <location>
        <begin position="23"/>
        <end position="74"/>
    </location>
</feature>
<keyword evidence="1" id="KW-0812">Transmembrane</keyword>
<proteinExistence type="predicted"/>
<evidence type="ECO:0008006" key="5">
    <source>
        <dbReference type="Google" id="ProtNLM"/>
    </source>
</evidence>
<evidence type="ECO:0000313" key="4">
    <source>
        <dbReference type="Proteomes" id="UP000077628"/>
    </source>
</evidence>
<reference evidence="4" key="1">
    <citation type="submission" date="2016-03" db="EMBL/GenBank/DDBJ databases">
        <authorList>
            <person name="Heylen K."/>
            <person name="De Vos P."/>
            <person name="Vekeman B."/>
        </authorList>
    </citation>
    <scope>NUCLEOTIDE SEQUENCE [LARGE SCALE GENOMIC DNA]</scope>
    <source>
        <strain evidence="4">R-45383</strain>
    </source>
</reference>
<evidence type="ECO:0000256" key="1">
    <source>
        <dbReference type="SAM" id="Phobius"/>
    </source>
</evidence>
<accession>A0A177NRX6</accession>
<evidence type="ECO:0000256" key="2">
    <source>
        <dbReference type="SAM" id="SignalP"/>
    </source>
</evidence>
<keyword evidence="1" id="KW-1133">Transmembrane helix</keyword>
<dbReference type="AlphaFoldDB" id="A0A177NRX6"/>
<keyword evidence="1" id="KW-0472">Membrane</keyword>
<keyword evidence="2" id="KW-0732">Signal</keyword>
<dbReference type="Proteomes" id="UP000077628">
    <property type="component" value="Unassembled WGS sequence"/>
</dbReference>
<sequence>MSKLGKIAVVVSSTVATASTQAAGLEATDFGSIQVDTIATLGVAAGIGIAIMVAGLGWDVGISAVKKFVKRGAK</sequence>
<dbReference type="EMBL" id="LUUK01000151">
    <property type="protein sequence ID" value="OAI19979.1"/>
    <property type="molecule type" value="Genomic_DNA"/>
</dbReference>
<dbReference type="RefSeq" id="WP_064027557.1">
    <property type="nucleotide sequence ID" value="NZ_LUUK01000151.1"/>
</dbReference>
<feature type="transmembrane region" description="Helical" evidence="1">
    <location>
        <begin position="38"/>
        <end position="61"/>
    </location>
</feature>
<name>A0A177NRX6_9GAMM</name>
<keyword evidence="4" id="KW-1185">Reference proteome</keyword>